<dbReference type="EMBL" id="KE145372">
    <property type="protein sequence ID" value="EPE25072.1"/>
    <property type="molecule type" value="Genomic_DNA"/>
</dbReference>
<dbReference type="SUPFAM" id="SSF52047">
    <property type="entry name" value="RNI-like"/>
    <property type="match status" value="1"/>
</dbReference>
<sequence length="931" mass="103217">MSKSVVAEGPSARPVSSPPSTCAVLPQDRTLLSPLDAWQIRPYNIDRNHRADFDANTNRTVDGGDDGGSCRDGFVGMMAETSSSAFTHGSPALFRYLPHPPSPTSQTFSLPSPLETNWLIDRLQQDLGAESEEQQRVKARAATSSGTSPAGASRRYSEQDIRTRTARASLHKHKGRASSDPIYSPSRCSNLHSSSPPFLPFGVSIEMEHQLQVRHGYSSSIGSRSSFGSGSRSPLSSNNPSNYGSSRTSLSSTLSVSSIEVNARMPKVVRPNYTDPMAAPFTMYGYGRPTQRPLLIPQRLGGRQSSYTSQSFGKSYQRRVPGEAFKKLPEEVLLNILVELRKSHLEQSSLSCSTCCMRDLISIGASCRKWSNAASVALYEDIQLIGEDSHSHIKKRFKMKYGSRLKLLRRTLQSRPDLAEYVKSLKVPAIPISAKSQKDQEEYMDLVASVIMACPNLERLPGMYPAYKHEFSKFVHALSTRKHLQERVWIISSNSSKPQYKLNISEDAEYLTPILVPNFLPPDQCTDFLNLHSNWNGLKTLVLHCNPEGTMNSALFLDIFASLPSLENLHLSSFPAAVFNDRTLMSVPSLKSLRLESLPGITDDGLSNFASQVRTDRLKCLSLISLSLHSLPVLARLFSHLRSLTDFTLSQAQSPPGVDCFLYPYLASQTLQTIHWEFTSPDDDRASEILSKSISTNGFPKLTKIRAPTDFDGSLQKLCRTRDRIELPGDKYRNIGIAGPSRLPSSQSMPTLPSLLTRSSFGPSHSYNNSLSSTYVKSPTRSAFSLNMETRSNSSDVSNNSREKGMSLAVARRLAQHRAEAAKSKSKFHIIIWDENGDFLERHAVGGYLGKLQSQIDYVLHPDLEGSDDSLIGIEALLDGSEETNVRDGCTGSWHADIIRKGPVVSAKKGKERWVHTERGRWKDIDVHRLF</sequence>
<keyword evidence="3" id="KW-1185">Reference proteome</keyword>
<dbReference type="HOGENOM" id="CLU_008827_1_0_1"/>
<dbReference type="CDD" id="cd09917">
    <property type="entry name" value="F-box_SF"/>
    <property type="match status" value="1"/>
</dbReference>
<organism evidence="2 3">
    <name type="scientific">Glarea lozoyensis (strain ATCC 20868 / MF5171)</name>
    <dbReference type="NCBI Taxonomy" id="1116229"/>
    <lineage>
        <taxon>Eukaryota</taxon>
        <taxon>Fungi</taxon>
        <taxon>Dikarya</taxon>
        <taxon>Ascomycota</taxon>
        <taxon>Pezizomycotina</taxon>
        <taxon>Leotiomycetes</taxon>
        <taxon>Helotiales</taxon>
        <taxon>Helotiaceae</taxon>
        <taxon>Glarea</taxon>
    </lineage>
</organism>
<proteinExistence type="predicted"/>
<reference evidence="2 3" key="1">
    <citation type="journal article" date="2013" name="BMC Genomics">
        <title>Genomics-driven discovery of the pneumocandin biosynthetic gene cluster in the fungus Glarea lozoyensis.</title>
        <authorList>
            <person name="Chen L."/>
            <person name="Yue Q."/>
            <person name="Zhang X."/>
            <person name="Xiang M."/>
            <person name="Wang C."/>
            <person name="Li S."/>
            <person name="Che Y."/>
            <person name="Ortiz-Lopez F.J."/>
            <person name="Bills G.F."/>
            <person name="Liu X."/>
            <person name="An Z."/>
        </authorList>
    </citation>
    <scope>NUCLEOTIDE SEQUENCE [LARGE SCALE GENOMIC DNA]</scope>
    <source>
        <strain evidence="3">ATCC 20868 / MF5171</strain>
    </source>
</reference>
<feature type="compositionally biased region" description="Low complexity" evidence="1">
    <location>
        <begin position="140"/>
        <end position="154"/>
    </location>
</feature>
<dbReference type="OMA" id="EGCTGRW"/>
<gene>
    <name evidence="2" type="ORF">GLAREA_11653</name>
</gene>
<dbReference type="InterPro" id="IPR032675">
    <property type="entry name" value="LRR_dom_sf"/>
</dbReference>
<dbReference type="AlphaFoldDB" id="S3CEZ6"/>
<evidence type="ECO:0000313" key="3">
    <source>
        <dbReference type="Proteomes" id="UP000016922"/>
    </source>
</evidence>
<dbReference type="GeneID" id="19470694"/>
<name>S3CEZ6_GLAL2</name>
<evidence type="ECO:0000313" key="2">
    <source>
        <dbReference type="EMBL" id="EPE25072.1"/>
    </source>
</evidence>
<dbReference type="OrthoDB" id="3210378at2759"/>
<dbReference type="Gene3D" id="3.80.10.10">
    <property type="entry name" value="Ribonuclease Inhibitor"/>
    <property type="match status" value="1"/>
</dbReference>
<dbReference type="KEGG" id="glz:GLAREA_11653"/>
<feature type="region of interest" description="Disordered" evidence="1">
    <location>
        <begin position="129"/>
        <end position="189"/>
    </location>
</feature>
<feature type="region of interest" description="Disordered" evidence="1">
    <location>
        <begin position="1"/>
        <end position="22"/>
    </location>
</feature>
<protein>
    <submittedName>
        <fullName evidence="2">RNI-like protein</fullName>
    </submittedName>
</protein>
<dbReference type="Proteomes" id="UP000016922">
    <property type="component" value="Unassembled WGS sequence"/>
</dbReference>
<dbReference type="RefSeq" id="XP_008087987.1">
    <property type="nucleotide sequence ID" value="XM_008089796.1"/>
</dbReference>
<dbReference type="eggNOG" id="ENOG502R4KZ">
    <property type="taxonomic scope" value="Eukaryota"/>
</dbReference>
<accession>S3CEZ6</accession>
<feature type="region of interest" description="Disordered" evidence="1">
    <location>
        <begin position="220"/>
        <end position="249"/>
    </location>
</feature>
<evidence type="ECO:0000256" key="1">
    <source>
        <dbReference type="SAM" id="MobiDB-lite"/>
    </source>
</evidence>